<dbReference type="InterPro" id="IPR012337">
    <property type="entry name" value="RNaseH-like_sf"/>
</dbReference>
<protein>
    <recommendedName>
        <fullName evidence="1">RNase H type-1 domain-containing protein</fullName>
    </recommendedName>
</protein>
<organism evidence="2 3">
    <name type="scientific">Gossypium anomalum</name>
    <dbReference type="NCBI Taxonomy" id="47600"/>
    <lineage>
        <taxon>Eukaryota</taxon>
        <taxon>Viridiplantae</taxon>
        <taxon>Streptophyta</taxon>
        <taxon>Embryophyta</taxon>
        <taxon>Tracheophyta</taxon>
        <taxon>Spermatophyta</taxon>
        <taxon>Magnoliopsida</taxon>
        <taxon>eudicotyledons</taxon>
        <taxon>Gunneridae</taxon>
        <taxon>Pentapetalae</taxon>
        <taxon>rosids</taxon>
        <taxon>malvids</taxon>
        <taxon>Malvales</taxon>
        <taxon>Malvaceae</taxon>
        <taxon>Malvoideae</taxon>
        <taxon>Gossypium</taxon>
    </lineage>
</organism>
<accession>A0A8J5ZJZ8</accession>
<dbReference type="OrthoDB" id="1001181at2759"/>
<dbReference type="InterPro" id="IPR044730">
    <property type="entry name" value="RNase_H-like_dom_plant"/>
</dbReference>
<gene>
    <name evidence="2" type="ORF">CXB51_001673</name>
</gene>
<dbReference type="CDD" id="cd06222">
    <property type="entry name" value="RNase_H_like"/>
    <property type="match status" value="1"/>
</dbReference>
<dbReference type="EMBL" id="JAHUZN010000001">
    <property type="protein sequence ID" value="KAG8503655.1"/>
    <property type="molecule type" value="Genomic_DNA"/>
</dbReference>
<dbReference type="InterPro" id="IPR002156">
    <property type="entry name" value="RNaseH_domain"/>
</dbReference>
<evidence type="ECO:0000313" key="3">
    <source>
        <dbReference type="Proteomes" id="UP000701853"/>
    </source>
</evidence>
<proteinExistence type="predicted"/>
<evidence type="ECO:0000313" key="2">
    <source>
        <dbReference type="EMBL" id="KAG8503655.1"/>
    </source>
</evidence>
<name>A0A8J5ZJZ8_9ROSI</name>
<comment type="caution">
    <text evidence="2">The sequence shown here is derived from an EMBL/GenBank/DDBJ whole genome shotgun (WGS) entry which is preliminary data.</text>
</comment>
<dbReference type="PANTHER" id="PTHR47074">
    <property type="entry name" value="BNAC02G40300D PROTEIN"/>
    <property type="match status" value="1"/>
</dbReference>
<dbReference type="PANTHER" id="PTHR47074:SF61">
    <property type="entry name" value="RNASE H TYPE-1 DOMAIN-CONTAINING PROTEIN"/>
    <property type="match status" value="1"/>
</dbReference>
<dbReference type="GO" id="GO:0004523">
    <property type="term" value="F:RNA-DNA hybrid ribonuclease activity"/>
    <property type="evidence" value="ECO:0007669"/>
    <property type="project" value="InterPro"/>
</dbReference>
<dbReference type="InterPro" id="IPR052929">
    <property type="entry name" value="RNase_H-like_EbsB-rel"/>
</dbReference>
<evidence type="ECO:0000259" key="1">
    <source>
        <dbReference type="Pfam" id="PF13456"/>
    </source>
</evidence>
<keyword evidence="3" id="KW-1185">Reference proteome</keyword>
<dbReference type="Proteomes" id="UP000701853">
    <property type="component" value="Chromosome 1"/>
</dbReference>
<reference evidence="2 3" key="1">
    <citation type="journal article" date="2021" name="bioRxiv">
        <title>The Gossypium anomalum genome as a resource for cotton improvement and evolutionary analysis of hybrid incompatibility.</title>
        <authorList>
            <person name="Grover C.E."/>
            <person name="Yuan D."/>
            <person name="Arick M.A."/>
            <person name="Miller E.R."/>
            <person name="Hu G."/>
            <person name="Peterson D.G."/>
            <person name="Wendel J.F."/>
            <person name="Udall J.A."/>
        </authorList>
    </citation>
    <scope>NUCLEOTIDE SEQUENCE [LARGE SCALE GENOMIC DNA]</scope>
    <source>
        <strain evidence="2">JFW-Udall</strain>
        <tissue evidence="2">Leaf</tissue>
    </source>
</reference>
<dbReference type="Pfam" id="PF13456">
    <property type="entry name" value="RVT_3"/>
    <property type="match status" value="1"/>
</dbReference>
<dbReference type="SUPFAM" id="SSF53098">
    <property type="entry name" value="Ribonuclease H-like"/>
    <property type="match status" value="1"/>
</dbReference>
<dbReference type="AlphaFoldDB" id="A0A8J5ZJZ8"/>
<dbReference type="GO" id="GO:0003676">
    <property type="term" value="F:nucleic acid binding"/>
    <property type="evidence" value="ECO:0007669"/>
    <property type="project" value="InterPro"/>
</dbReference>
<dbReference type="Gene3D" id="3.30.420.10">
    <property type="entry name" value="Ribonuclease H-like superfamily/Ribonuclease H"/>
    <property type="match status" value="1"/>
</dbReference>
<feature type="domain" description="RNase H type-1" evidence="1">
    <location>
        <begin position="18"/>
        <end position="139"/>
    </location>
</feature>
<dbReference type="InterPro" id="IPR036397">
    <property type="entry name" value="RNaseH_sf"/>
</dbReference>
<sequence>MDKIHNQNEEITRVSIQFDAAFDNRNSKSTSGLVVRDQMGEFTASKTIIHNNISSPFAAEAYVGLQAIKLGISIGLISVTIMGDSKTVIKKCRMTKPEKSVIGAIIRDIQSKRSCFQEIVFQFIHRSENIHAHKLAKEALEKGKESYLVREALNHNEFAPKGKWSRSPD</sequence>